<dbReference type="EMBL" id="JACVDA010000015">
    <property type="protein sequence ID" value="MBK1468838.1"/>
    <property type="molecule type" value="Genomic_DNA"/>
</dbReference>
<feature type="domain" description="HTH merR-type" evidence="5">
    <location>
        <begin position="1"/>
        <end position="69"/>
    </location>
</feature>
<dbReference type="PROSITE" id="PS50937">
    <property type="entry name" value="HTH_MERR_2"/>
    <property type="match status" value="1"/>
</dbReference>
<dbReference type="InterPro" id="IPR009061">
    <property type="entry name" value="DNA-bd_dom_put_sf"/>
</dbReference>
<dbReference type="PRINTS" id="PR00040">
    <property type="entry name" value="HTHMERR"/>
</dbReference>
<keyword evidence="3" id="KW-0804">Transcription</keyword>
<keyword evidence="7" id="KW-1185">Reference proteome</keyword>
<protein>
    <submittedName>
        <fullName evidence="6">MerR family transcriptional regulator</fullName>
    </submittedName>
</protein>
<evidence type="ECO:0000256" key="4">
    <source>
        <dbReference type="SAM" id="Coils"/>
    </source>
</evidence>
<dbReference type="RefSeq" id="WP_068474727.1">
    <property type="nucleotide sequence ID" value="NZ_AP038371.1"/>
</dbReference>
<feature type="coiled-coil region" evidence="4">
    <location>
        <begin position="81"/>
        <end position="108"/>
    </location>
</feature>
<dbReference type="PANTHER" id="PTHR30204:SF94">
    <property type="entry name" value="HEAVY METAL-DEPENDENT TRANSCRIPTIONAL REGULATOR HI_0293-RELATED"/>
    <property type="match status" value="1"/>
</dbReference>
<dbReference type="Proteomes" id="UP000823123">
    <property type="component" value="Unassembled WGS sequence"/>
</dbReference>
<evidence type="ECO:0000256" key="1">
    <source>
        <dbReference type="ARBA" id="ARBA00023015"/>
    </source>
</evidence>
<evidence type="ECO:0000313" key="7">
    <source>
        <dbReference type="Proteomes" id="UP000823123"/>
    </source>
</evidence>
<accession>A0ABS1C9Q0</accession>
<dbReference type="InterPro" id="IPR047057">
    <property type="entry name" value="MerR_fam"/>
</dbReference>
<reference evidence="6 7" key="1">
    <citation type="submission" date="2020-09" db="EMBL/GenBank/DDBJ databases">
        <title>Parvimonas S3374 sp. nov.</title>
        <authorList>
            <person name="Buhl M."/>
        </authorList>
    </citation>
    <scope>NUCLEOTIDE SEQUENCE [LARGE SCALE GENOMIC DNA]</scope>
    <source>
        <strain evidence="6 7">S3374</strain>
    </source>
</reference>
<organism evidence="6 7">
    <name type="scientific">Parvimonas parva</name>
    <dbReference type="NCBI Taxonomy" id="2769485"/>
    <lineage>
        <taxon>Bacteria</taxon>
        <taxon>Bacillati</taxon>
        <taxon>Bacillota</taxon>
        <taxon>Tissierellia</taxon>
        <taxon>Tissierellales</taxon>
        <taxon>Peptoniphilaceae</taxon>
        <taxon>Parvimonas</taxon>
    </lineage>
</organism>
<keyword evidence="4" id="KW-0175">Coiled coil</keyword>
<dbReference type="Gene3D" id="1.10.1660.10">
    <property type="match status" value="1"/>
</dbReference>
<dbReference type="SUPFAM" id="SSF46955">
    <property type="entry name" value="Putative DNA-binding domain"/>
    <property type="match status" value="1"/>
</dbReference>
<keyword evidence="1" id="KW-0805">Transcription regulation</keyword>
<dbReference type="InterPro" id="IPR000551">
    <property type="entry name" value="MerR-type_HTH_dom"/>
</dbReference>
<evidence type="ECO:0000256" key="2">
    <source>
        <dbReference type="ARBA" id="ARBA00023125"/>
    </source>
</evidence>
<evidence type="ECO:0000256" key="3">
    <source>
        <dbReference type="ARBA" id="ARBA00023163"/>
    </source>
</evidence>
<gene>
    <name evidence="6" type="ORF">IBJ83_05845</name>
</gene>
<sequence length="131" mass="15377">MKVKEVCELTELSDSAIRYYEKQGLLMDVKRLDNGYRDYDESHVENLNFIKKARNLGFSLDEIKDIIMLKRSGNSTCSYVTSHMRRKIEDIDKEINRLKQEKKLLIEHLLEGDTVSCCKGHFCHYIEGLDE</sequence>
<dbReference type="Pfam" id="PF13411">
    <property type="entry name" value="MerR_1"/>
    <property type="match status" value="1"/>
</dbReference>
<evidence type="ECO:0000313" key="6">
    <source>
        <dbReference type="EMBL" id="MBK1468838.1"/>
    </source>
</evidence>
<proteinExistence type="predicted"/>
<dbReference type="SMART" id="SM00422">
    <property type="entry name" value="HTH_MERR"/>
    <property type="match status" value="1"/>
</dbReference>
<evidence type="ECO:0000259" key="5">
    <source>
        <dbReference type="PROSITE" id="PS50937"/>
    </source>
</evidence>
<name>A0ABS1C9Q0_9FIRM</name>
<comment type="caution">
    <text evidence="6">The sequence shown here is derived from an EMBL/GenBank/DDBJ whole genome shotgun (WGS) entry which is preliminary data.</text>
</comment>
<keyword evidence="2" id="KW-0238">DNA-binding</keyword>
<dbReference type="PANTHER" id="PTHR30204">
    <property type="entry name" value="REDOX-CYCLING DRUG-SENSING TRANSCRIPTIONAL ACTIVATOR SOXR"/>
    <property type="match status" value="1"/>
</dbReference>